<evidence type="ECO:0000313" key="3">
    <source>
        <dbReference type="Proteomes" id="UP000323426"/>
    </source>
</evidence>
<reference evidence="2 3" key="1">
    <citation type="submission" date="2019-09" db="EMBL/GenBank/DDBJ databases">
        <title>Genome sequence and assembly of Adhaeribacter sp.</title>
        <authorList>
            <person name="Chhetri G."/>
        </authorList>
    </citation>
    <scope>NUCLEOTIDE SEQUENCE [LARGE SCALE GENOMIC DNA]</scope>
    <source>
        <strain evidence="2 3">DK36</strain>
    </source>
</reference>
<dbReference type="AlphaFoldDB" id="A0A5M6DUJ7"/>
<protein>
    <submittedName>
        <fullName evidence="2">Uncharacterized protein</fullName>
    </submittedName>
</protein>
<dbReference type="EMBL" id="VWSF01000001">
    <property type="protein sequence ID" value="KAA5549115.1"/>
    <property type="molecule type" value="Genomic_DNA"/>
</dbReference>
<comment type="caution">
    <text evidence="2">The sequence shown here is derived from an EMBL/GenBank/DDBJ whole genome shotgun (WGS) entry which is preliminary data.</text>
</comment>
<keyword evidence="1" id="KW-0732">Signal</keyword>
<dbReference type="RefSeq" id="WP_150086110.1">
    <property type="nucleotide sequence ID" value="NZ_VWSF01000001.1"/>
</dbReference>
<dbReference type="PROSITE" id="PS51257">
    <property type="entry name" value="PROKAR_LIPOPROTEIN"/>
    <property type="match status" value="1"/>
</dbReference>
<sequence length="370" mass="39776">MKANLFKSCFLAAAVSLFYACSPEEQSIKELDKISSSEKAMTSDMLSFDYGVTRVSNFVTAATSDGGAIIGIRGIQRSFVPNWSPANPGEYSAENRANLFNTNNKPVSVPDASIPGGSRISDDGDLDAASNTGNALIINHNSRYDVPDDWAWGGVMYVDFSSLGTVTLKNLVFLDNEEDGTFIKLFNASNMQIGTNIPVPNAGNASSQVVDLKNTPGVARMEVHLGTTSVNGSGAIDNINFDREIPETGCTKTQGYWKNHAPGSKKADPNWGNLATTQFFSSSETYLSIFDVQPRGNAYYILAHQYVAATLNLKSGASMPTSVMTAYNNATNFFKNNMPTQTAVSKDQLTQWAGILDAYNNGVTGPGHCD</sequence>
<evidence type="ECO:0000256" key="1">
    <source>
        <dbReference type="SAM" id="SignalP"/>
    </source>
</evidence>
<name>A0A5M6DUJ7_9BACT</name>
<proteinExistence type="predicted"/>
<accession>A0A5M6DUJ7</accession>
<feature type="chain" id="PRO_5024319802" evidence="1">
    <location>
        <begin position="21"/>
        <end position="370"/>
    </location>
</feature>
<evidence type="ECO:0000313" key="2">
    <source>
        <dbReference type="EMBL" id="KAA5549115.1"/>
    </source>
</evidence>
<feature type="signal peptide" evidence="1">
    <location>
        <begin position="1"/>
        <end position="20"/>
    </location>
</feature>
<dbReference type="Proteomes" id="UP000323426">
    <property type="component" value="Unassembled WGS sequence"/>
</dbReference>
<keyword evidence="3" id="KW-1185">Reference proteome</keyword>
<gene>
    <name evidence="2" type="ORF">F0145_00515</name>
</gene>
<organism evidence="2 3">
    <name type="scientific">Adhaeribacter rhizoryzae</name>
    <dbReference type="NCBI Taxonomy" id="2607907"/>
    <lineage>
        <taxon>Bacteria</taxon>
        <taxon>Pseudomonadati</taxon>
        <taxon>Bacteroidota</taxon>
        <taxon>Cytophagia</taxon>
        <taxon>Cytophagales</taxon>
        <taxon>Hymenobacteraceae</taxon>
        <taxon>Adhaeribacter</taxon>
    </lineage>
</organism>